<evidence type="ECO:0000256" key="1">
    <source>
        <dbReference type="ARBA" id="ARBA00022737"/>
    </source>
</evidence>
<dbReference type="KEGG" id="apln:108739952"/>
<dbReference type="GeneID" id="108739952"/>
<organism evidence="3 4">
    <name type="scientific">Agrilus planipennis</name>
    <name type="common">Emerald ash borer</name>
    <name type="synonym">Agrilus marcopoli</name>
    <dbReference type="NCBI Taxonomy" id="224129"/>
    <lineage>
        <taxon>Eukaryota</taxon>
        <taxon>Metazoa</taxon>
        <taxon>Ecdysozoa</taxon>
        <taxon>Arthropoda</taxon>
        <taxon>Hexapoda</taxon>
        <taxon>Insecta</taxon>
        <taxon>Pterygota</taxon>
        <taxon>Neoptera</taxon>
        <taxon>Endopterygota</taxon>
        <taxon>Coleoptera</taxon>
        <taxon>Polyphaga</taxon>
        <taxon>Elateriformia</taxon>
        <taxon>Buprestoidea</taxon>
        <taxon>Buprestidae</taxon>
        <taxon>Agrilinae</taxon>
        <taxon>Agrilus</taxon>
    </lineage>
</organism>
<feature type="coiled-coil region" evidence="2">
    <location>
        <begin position="127"/>
        <end position="154"/>
    </location>
</feature>
<dbReference type="InterPro" id="IPR000048">
    <property type="entry name" value="IQ_motif_EF-hand-BS"/>
</dbReference>
<dbReference type="Pfam" id="PF00612">
    <property type="entry name" value="IQ"/>
    <property type="match status" value="3"/>
</dbReference>
<evidence type="ECO:0000313" key="3">
    <source>
        <dbReference type="Proteomes" id="UP000192223"/>
    </source>
</evidence>
<proteinExistence type="predicted"/>
<dbReference type="PROSITE" id="PS50096">
    <property type="entry name" value="IQ"/>
    <property type="match status" value="3"/>
</dbReference>
<dbReference type="Proteomes" id="UP000192223">
    <property type="component" value="Unplaced"/>
</dbReference>
<sequence length="231" mass="27909">MASVQLYVDFAECVINEIISRRSDYQKIEYKRHFAALIIQKVFRGYLVRKTIKRWNQAATTIQRWFRGWQLRWHLPEILRQNLELLRWRYYDQCATKIQALWRGYWVRKKIDIKAMIAKRRELQAMNEQTMQTLQNAFRDLREQERMRDFIKKKMKTIRALQNMHHIIRTRDVEGVFSLHGTDKFSDIEKLIIFLSKQKISSVQTRNYSNDSKKECDDNSDSALKLVGLCK</sequence>
<accession>A0A1W4XB67</accession>
<name>A0A1W4XB67_AGRPL</name>
<evidence type="ECO:0000256" key="2">
    <source>
        <dbReference type="SAM" id="Coils"/>
    </source>
</evidence>
<dbReference type="InterPro" id="IPR027417">
    <property type="entry name" value="P-loop_NTPase"/>
</dbReference>
<dbReference type="OrthoDB" id="190375at2759"/>
<dbReference type="Gene3D" id="1.20.5.190">
    <property type="match status" value="1"/>
</dbReference>
<dbReference type="InterPro" id="IPR052318">
    <property type="entry name" value="CellDiv_DevSignal_Domain"/>
</dbReference>
<dbReference type="RefSeq" id="XP_018329580.1">
    <property type="nucleotide sequence ID" value="XM_018474078.2"/>
</dbReference>
<keyword evidence="3" id="KW-1185">Reference proteome</keyword>
<dbReference type="SUPFAM" id="SSF52540">
    <property type="entry name" value="P-loop containing nucleoside triphosphate hydrolases"/>
    <property type="match status" value="1"/>
</dbReference>
<dbReference type="STRING" id="224129.A0A1W4XB67"/>
<keyword evidence="2" id="KW-0175">Coiled coil</keyword>
<evidence type="ECO:0000313" key="4">
    <source>
        <dbReference type="RefSeq" id="XP_018329580.1"/>
    </source>
</evidence>
<dbReference type="SMART" id="SM00015">
    <property type="entry name" value="IQ"/>
    <property type="match status" value="3"/>
</dbReference>
<dbReference type="FunFam" id="1.20.5.190:FF:000084">
    <property type="entry name" value="Abnormal spindle microtubule assembly"/>
    <property type="match status" value="1"/>
</dbReference>
<keyword evidence="1" id="KW-0677">Repeat</keyword>
<gene>
    <name evidence="4" type="primary">LOC108739952</name>
</gene>
<dbReference type="PANTHER" id="PTHR22590:SF2">
    <property type="entry name" value="IQ DOMAIN-CONTAINING PROTEIN N"/>
    <property type="match status" value="1"/>
</dbReference>
<dbReference type="PANTHER" id="PTHR22590">
    <property type="entry name" value="MYOSIN MOTOR DOMAIN-CONTAINING PROTEIN"/>
    <property type="match status" value="1"/>
</dbReference>
<dbReference type="InParanoid" id="A0A1W4XB67"/>
<dbReference type="AlphaFoldDB" id="A0A1W4XB67"/>
<reference evidence="4" key="1">
    <citation type="submission" date="2025-08" db="UniProtKB">
        <authorList>
            <consortium name="RefSeq"/>
        </authorList>
    </citation>
    <scope>IDENTIFICATION</scope>
    <source>
        <tissue evidence="4">Entire body</tissue>
    </source>
</reference>
<protein>
    <submittedName>
        <fullName evidence="4">Spermatogenesis-associated protein 17-like</fullName>
    </submittedName>
</protein>